<evidence type="ECO:0000256" key="2">
    <source>
        <dbReference type="ARBA" id="ARBA00009347"/>
    </source>
</evidence>
<feature type="domain" description="Acyl-CoA oxidase/dehydrogenase middle" evidence="7">
    <location>
        <begin position="515"/>
        <end position="609"/>
    </location>
</feature>
<dbReference type="InterPro" id="IPR036250">
    <property type="entry name" value="AcylCo_DH-like_C"/>
</dbReference>
<dbReference type="Pfam" id="PF00441">
    <property type="entry name" value="Acyl-CoA_dh_1"/>
    <property type="match status" value="2"/>
</dbReference>
<dbReference type="InterPro" id="IPR009075">
    <property type="entry name" value="AcylCo_DH/oxidase_C"/>
</dbReference>
<keyword evidence="5" id="KW-0560">Oxidoreductase</keyword>
<dbReference type="Gene3D" id="1.10.540.10">
    <property type="entry name" value="Acyl-CoA dehydrogenase/oxidase, N-terminal domain"/>
    <property type="match status" value="2"/>
</dbReference>
<dbReference type="FunFam" id="2.40.110.10:FF:000011">
    <property type="entry name" value="Acyl-CoA dehydrogenase FadE34"/>
    <property type="match status" value="1"/>
</dbReference>
<proteinExistence type="inferred from homology"/>
<keyword evidence="10" id="KW-1185">Reference proteome</keyword>
<comment type="cofactor">
    <cofactor evidence="1">
        <name>FAD</name>
        <dbReference type="ChEBI" id="CHEBI:57692"/>
    </cofactor>
</comment>
<dbReference type="InterPro" id="IPR052161">
    <property type="entry name" value="Mycobact_Acyl-CoA_DH"/>
</dbReference>
<evidence type="ECO:0000256" key="1">
    <source>
        <dbReference type="ARBA" id="ARBA00001974"/>
    </source>
</evidence>
<protein>
    <submittedName>
        <fullName evidence="9">Acyl-CoA dehydrogenase</fullName>
    </submittedName>
</protein>
<evidence type="ECO:0000313" key="10">
    <source>
        <dbReference type="Proteomes" id="UP000542720"/>
    </source>
</evidence>
<dbReference type="InterPro" id="IPR046373">
    <property type="entry name" value="Acyl-CoA_Oxase/DH_mid-dom_sf"/>
</dbReference>
<dbReference type="Pfam" id="PF02770">
    <property type="entry name" value="Acyl-CoA_dh_M"/>
    <property type="match status" value="1"/>
</dbReference>
<evidence type="ECO:0000256" key="3">
    <source>
        <dbReference type="ARBA" id="ARBA00022630"/>
    </source>
</evidence>
<dbReference type="InterPro" id="IPR009100">
    <property type="entry name" value="AcylCoA_DH/oxidase_NM_dom_sf"/>
</dbReference>
<keyword evidence="3" id="KW-0285">Flavoprotein</keyword>
<name>A0A7W4LQF7_9GAMM</name>
<feature type="domain" description="Acyl-CoA dehydrogenase/oxidase N-terminal" evidence="8">
    <location>
        <begin position="9"/>
        <end position="79"/>
    </location>
</feature>
<dbReference type="Pfam" id="PF02771">
    <property type="entry name" value="Acyl-CoA_dh_N"/>
    <property type="match status" value="2"/>
</dbReference>
<keyword evidence="4" id="KW-0274">FAD</keyword>
<dbReference type="Gene3D" id="1.20.140.10">
    <property type="entry name" value="Butyryl-CoA Dehydrogenase, subunit A, domain 3"/>
    <property type="match status" value="2"/>
</dbReference>
<dbReference type="InterPro" id="IPR013786">
    <property type="entry name" value="AcylCoA_DH/ox_N"/>
</dbReference>
<dbReference type="InterPro" id="IPR006091">
    <property type="entry name" value="Acyl-CoA_Oxase/DH_mid-dom"/>
</dbReference>
<dbReference type="SUPFAM" id="SSF47203">
    <property type="entry name" value="Acyl-CoA dehydrogenase C-terminal domain-like"/>
    <property type="match status" value="2"/>
</dbReference>
<evidence type="ECO:0000313" key="9">
    <source>
        <dbReference type="EMBL" id="MBB2497423.1"/>
    </source>
</evidence>
<dbReference type="Proteomes" id="UP000542720">
    <property type="component" value="Unassembled WGS sequence"/>
</dbReference>
<dbReference type="Gene3D" id="2.40.110.10">
    <property type="entry name" value="Butyryl-CoA Dehydrogenase, subunit A, domain 2"/>
    <property type="match status" value="1"/>
</dbReference>
<dbReference type="PANTHER" id="PTHR43292:SF3">
    <property type="entry name" value="ACYL-COA DEHYDROGENASE FADE29"/>
    <property type="match status" value="1"/>
</dbReference>
<dbReference type="InterPro" id="IPR037069">
    <property type="entry name" value="AcylCoA_DH/ox_N_sf"/>
</dbReference>
<sequence>MNDDTGVAELLKDSANDFLAGNHEPARLRGWIGRVRPLERRLWQGMADLGWTSVMLPEPLGGSGLGLREACALAEVMGERLLAEPFVACCVMPSVLLEAAYSNGAANGVEQLAGWLQSAERPLALAWQEEAGKLELSQPSCRIENGVLSGSKQFVLGCESDSVLLVSAQLGGQLALVAVAADAPGVSIEAFAAGIGTQAHVHFLQAPLLFAEPLLLGAEAETALRQALAAGRVALSAELAGQAAACLRQTIDYVSQRVQFGRPLGAFQTVQHRCVDLHIEISLAKAAWRHALDCHEGAPLSAETQAAISAAKARCGTAALITGKQAVQLHGAMGFAEEVDIGLYLRSALFGAAWLGSVEAHRRAFAAVYPALRQEQLARGDHLDVEFSLSSDPREWSDEEFRLRLRRWLEAYYPKHLKQNDRRPFLRLRGDDLCNWLRLLDDHGWRAPAWPREYGGMGISFSKQWIYQQEMERAGVGRIIDNGETQLGPTLIKWGTDEQRAYYLPRILRCEDVWCQGYSEPGAGSDLASLRTQAVREGDEFVVSGQKIWSTHATDCTHIFTLVRTGKFEKKQQGISFLLIDLNAPGVSIRPIANIAGENEFCEVFFDAVRVPAENLVGELHQGWSVAKALLGHERIWLGSSAMAGSALDLAERLVTQLQLSSDRGVLDRLAGLQADLHDYRLLYAQLCDHIALEGVEPGAEASVLKVYVSELLQRITEFNLEVSGEYGGIVGDVQVGDLHTDLHWPLMMSRPVTIYAGANEIQRDILAKAVLNLPNAPRG</sequence>
<dbReference type="GO" id="GO:0005886">
    <property type="term" value="C:plasma membrane"/>
    <property type="evidence" value="ECO:0007669"/>
    <property type="project" value="TreeGrafter"/>
</dbReference>
<dbReference type="EMBL" id="JACJUD010000008">
    <property type="protein sequence ID" value="MBB2497423.1"/>
    <property type="molecule type" value="Genomic_DNA"/>
</dbReference>
<dbReference type="PANTHER" id="PTHR43292">
    <property type="entry name" value="ACYL-COA DEHYDROGENASE"/>
    <property type="match status" value="1"/>
</dbReference>
<feature type="domain" description="Acyl-CoA dehydrogenase/oxidase C-terminal" evidence="6">
    <location>
        <begin position="225"/>
        <end position="367"/>
    </location>
</feature>
<dbReference type="GO" id="GO:0050660">
    <property type="term" value="F:flavin adenine dinucleotide binding"/>
    <property type="evidence" value="ECO:0007669"/>
    <property type="project" value="InterPro"/>
</dbReference>
<reference evidence="9 10" key="1">
    <citation type="submission" date="2020-08" db="EMBL/GenBank/DDBJ databases">
        <authorList>
            <person name="Kim C.M."/>
        </authorList>
    </citation>
    <scope>NUCLEOTIDE SEQUENCE [LARGE SCALE GENOMIC DNA]</scope>
    <source>
        <strain evidence="9 10">UL070</strain>
    </source>
</reference>
<evidence type="ECO:0000259" key="8">
    <source>
        <dbReference type="Pfam" id="PF02771"/>
    </source>
</evidence>
<gene>
    <name evidence="9" type="ORF">H3H51_20575</name>
</gene>
<evidence type="ECO:0000259" key="7">
    <source>
        <dbReference type="Pfam" id="PF02770"/>
    </source>
</evidence>
<evidence type="ECO:0000259" key="6">
    <source>
        <dbReference type="Pfam" id="PF00441"/>
    </source>
</evidence>
<organism evidence="9 10">
    <name type="scientific">Aquipseudomonas ullengensis</name>
    <dbReference type="NCBI Taxonomy" id="2759166"/>
    <lineage>
        <taxon>Bacteria</taxon>
        <taxon>Pseudomonadati</taxon>
        <taxon>Pseudomonadota</taxon>
        <taxon>Gammaproteobacteria</taxon>
        <taxon>Pseudomonadales</taxon>
        <taxon>Pseudomonadaceae</taxon>
        <taxon>Aquipseudomonas</taxon>
    </lineage>
</organism>
<evidence type="ECO:0000256" key="5">
    <source>
        <dbReference type="ARBA" id="ARBA00023002"/>
    </source>
</evidence>
<dbReference type="AlphaFoldDB" id="A0A7W4LQF7"/>
<feature type="domain" description="Acyl-CoA dehydrogenase/oxidase C-terminal" evidence="6">
    <location>
        <begin position="622"/>
        <end position="772"/>
    </location>
</feature>
<dbReference type="GO" id="GO:0016627">
    <property type="term" value="F:oxidoreductase activity, acting on the CH-CH group of donors"/>
    <property type="evidence" value="ECO:0007669"/>
    <property type="project" value="InterPro"/>
</dbReference>
<comment type="similarity">
    <text evidence="2">Belongs to the acyl-CoA dehydrogenase family.</text>
</comment>
<evidence type="ECO:0000256" key="4">
    <source>
        <dbReference type="ARBA" id="ARBA00022827"/>
    </source>
</evidence>
<accession>A0A7W4LQF7</accession>
<dbReference type="SUPFAM" id="SSF56645">
    <property type="entry name" value="Acyl-CoA dehydrogenase NM domain-like"/>
    <property type="match status" value="2"/>
</dbReference>
<comment type="caution">
    <text evidence="9">The sequence shown here is derived from an EMBL/GenBank/DDBJ whole genome shotgun (WGS) entry which is preliminary data.</text>
</comment>
<feature type="domain" description="Acyl-CoA dehydrogenase/oxidase N-terminal" evidence="8">
    <location>
        <begin position="399"/>
        <end position="510"/>
    </location>
</feature>